<name>A0ACC4DG03_PURLI</name>
<evidence type="ECO:0000313" key="2">
    <source>
        <dbReference type="Proteomes" id="UP001638806"/>
    </source>
</evidence>
<sequence>MEKDSSGRRAMGFEDGGWIGRRPPLRRQGVSIRAAVFTVVVYWRPKRHSRASRLHSGANLRQQTSPTRPSNHASTAQGPTTADAGYCVALRCVATPRLVGSSCEWCFGIGGAGPQECGSAGRPRSKVADLMAATLPPRQAPASSIPVELHKAHCRPVRPRPSSAGGATWLAGRLGTSRLELTCQWYPTDSSTPRQWRGARTHIGVHVPSCRTSSKFRAAVALLPRQSPAEPNPPCTHGTYMASWSAAIGLPPSNLHPLMIRFIIATAVPVSCSCHLGTRSCWARRVAATHLGSSPPAPSIEAIRFDPRSLADTKAMAIASGFCALRDHTPELPDPPFPEPSRSEHPKPAESGVSVVAVTTLDPWLPAALFVVGQGPNSIPSVGVVGCLAPIITAQRRVWPGLSC</sequence>
<organism evidence="1 2">
    <name type="scientific">Purpureocillium lilacinum</name>
    <name type="common">Paecilomyces lilacinus</name>
    <dbReference type="NCBI Taxonomy" id="33203"/>
    <lineage>
        <taxon>Eukaryota</taxon>
        <taxon>Fungi</taxon>
        <taxon>Dikarya</taxon>
        <taxon>Ascomycota</taxon>
        <taxon>Pezizomycotina</taxon>
        <taxon>Sordariomycetes</taxon>
        <taxon>Hypocreomycetidae</taxon>
        <taxon>Hypocreales</taxon>
        <taxon>Ophiocordycipitaceae</taxon>
        <taxon>Purpureocillium</taxon>
    </lineage>
</organism>
<reference evidence="1" key="1">
    <citation type="submission" date="2024-12" db="EMBL/GenBank/DDBJ databases">
        <title>Comparative genomics and development of molecular markers within Purpureocillium lilacinum and among Purpureocillium species.</title>
        <authorList>
            <person name="Yeh Z.-Y."/>
            <person name="Ni N.-T."/>
            <person name="Lo P.-H."/>
            <person name="Mushyakhwo K."/>
            <person name="Lin C.-F."/>
            <person name="Nai Y.-S."/>
        </authorList>
    </citation>
    <scope>NUCLEOTIDE SEQUENCE</scope>
    <source>
        <strain evidence="1">NCHU-NPUST-175</strain>
    </source>
</reference>
<gene>
    <name evidence="1" type="ORF">ACCO45_010337</name>
</gene>
<protein>
    <submittedName>
        <fullName evidence="1">Uncharacterized protein</fullName>
    </submittedName>
</protein>
<dbReference type="EMBL" id="JBGNUJ010000010">
    <property type="protein sequence ID" value="KAL3954774.1"/>
    <property type="molecule type" value="Genomic_DNA"/>
</dbReference>
<comment type="caution">
    <text evidence="1">The sequence shown here is derived from an EMBL/GenBank/DDBJ whole genome shotgun (WGS) entry which is preliminary data.</text>
</comment>
<proteinExistence type="predicted"/>
<keyword evidence="2" id="KW-1185">Reference proteome</keyword>
<evidence type="ECO:0000313" key="1">
    <source>
        <dbReference type="EMBL" id="KAL3954774.1"/>
    </source>
</evidence>
<dbReference type="Proteomes" id="UP001638806">
    <property type="component" value="Unassembled WGS sequence"/>
</dbReference>
<accession>A0ACC4DG03</accession>